<dbReference type="InterPro" id="IPR001849">
    <property type="entry name" value="PH_domain"/>
</dbReference>
<evidence type="ECO:0000259" key="1">
    <source>
        <dbReference type="PROSITE" id="PS50003"/>
    </source>
</evidence>
<dbReference type="AlphaFoldDB" id="A0A9P6Y9G0"/>
<evidence type="ECO:0000313" key="3">
    <source>
        <dbReference type="Proteomes" id="UP000717996"/>
    </source>
</evidence>
<dbReference type="SUPFAM" id="SSF50729">
    <property type="entry name" value="PH domain-like"/>
    <property type="match status" value="1"/>
</dbReference>
<gene>
    <name evidence="2" type="ORF">G6F51_007385</name>
</gene>
<evidence type="ECO:0000313" key="2">
    <source>
        <dbReference type="EMBL" id="KAG1542254.1"/>
    </source>
</evidence>
<organism evidence="2 3">
    <name type="scientific">Rhizopus oryzae</name>
    <name type="common">Mucormycosis agent</name>
    <name type="synonym">Rhizopus arrhizus var. delemar</name>
    <dbReference type="NCBI Taxonomy" id="64495"/>
    <lineage>
        <taxon>Eukaryota</taxon>
        <taxon>Fungi</taxon>
        <taxon>Fungi incertae sedis</taxon>
        <taxon>Mucoromycota</taxon>
        <taxon>Mucoromycotina</taxon>
        <taxon>Mucoromycetes</taxon>
        <taxon>Mucorales</taxon>
        <taxon>Mucorineae</taxon>
        <taxon>Rhizopodaceae</taxon>
        <taxon>Rhizopus</taxon>
    </lineage>
</organism>
<dbReference type="OrthoDB" id="2412252at2759"/>
<reference evidence="2" key="1">
    <citation type="journal article" date="2020" name="Microb. Genom.">
        <title>Genetic diversity of clinical and environmental Mucorales isolates obtained from an investigation of mucormycosis cases among solid organ transplant recipients.</title>
        <authorList>
            <person name="Nguyen M.H."/>
            <person name="Kaul D."/>
            <person name="Muto C."/>
            <person name="Cheng S.J."/>
            <person name="Richter R.A."/>
            <person name="Bruno V.M."/>
            <person name="Liu G."/>
            <person name="Beyhan S."/>
            <person name="Sundermann A.J."/>
            <person name="Mounaud S."/>
            <person name="Pasculle A.W."/>
            <person name="Nierman W.C."/>
            <person name="Driscoll E."/>
            <person name="Cumbie R."/>
            <person name="Clancy C.J."/>
            <person name="Dupont C.L."/>
        </authorList>
    </citation>
    <scope>NUCLEOTIDE SEQUENCE</scope>
    <source>
        <strain evidence="2">GL16</strain>
    </source>
</reference>
<protein>
    <recommendedName>
        <fullName evidence="1">PH domain-containing protein</fullName>
    </recommendedName>
</protein>
<dbReference type="PROSITE" id="PS50003">
    <property type="entry name" value="PH_DOMAIN"/>
    <property type="match status" value="1"/>
</dbReference>
<dbReference type="Gene3D" id="2.30.29.30">
    <property type="entry name" value="Pleckstrin-homology domain (PH domain)/Phosphotyrosine-binding domain (PTB)"/>
    <property type="match status" value="1"/>
</dbReference>
<dbReference type="Proteomes" id="UP000717996">
    <property type="component" value="Unassembled WGS sequence"/>
</dbReference>
<sequence length="349" mass="41439">MSLCSSEQEIQLTSTSIFEGHLYIRTEKKKWKWRLFRFDGTSFTCLSPKKYPYNPNVTNPLYTTPKKKLTDAPPIKHYQLPEWTVDIVSIASISLLRKAKRPPICFSIQTIFNERFVLKAGKQKDLERWLFVLTKMWKFTQDQQILVCQQQEQHYFEDKPLALLSNEKIQVIEEWRKSLTELMAYDSNIKRTPPPIEPIPEDDNLSIFTDMTSISRRRAKKVRRSSKRSTKIMPLLDETSNLKRRRSDDVRHWIGNTKPQTEDKLLLDEKSKPRYQSYMREKKNVQKKIPEQKRMSMVLPEEEDEEISLAELLHRLNLTEQQQQQQASLRHCSTFVTPLIAPYTFRQPF</sequence>
<dbReference type="InterPro" id="IPR011993">
    <property type="entry name" value="PH-like_dom_sf"/>
</dbReference>
<feature type="domain" description="PH" evidence="1">
    <location>
        <begin position="15"/>
        <end position="138"/>
    </location>
</feature>
<dbReference type="EMBL" id="JAANIT010001099">
    <property type="protein sequence ID" value="KAG1542254.1"/>
    <property type="molecule type" value="Genomic_DNA"/>
</dbReference>
<name>A0A9P6Y9G0_RHIOR</name>
<proteinExistence type="predicted"/>
<comment type="caution">
    <text evidence="2">The sequence shown here is derived from an EMBL/GenBank/DDBJ whole genome shotgun (WGS) entry which is preliminary data.</text>
</comment>
<accession>A0A9P6Y9G0</accession>
<dbReference type="OMA" id="TRRAKIM"/>